<keyword evidence="2" id="KW-1185">Reference proteome</keyword>
<gene>
    <name evidence="1" type="ORF">MTAB308_3921</name>
</gene>
<dbReference type="Proteomes" id="UP000241595">
    <property type="component" value="Unassembled WGS sequence"/>
</dbReference>
<name>A0A2U3NFW6_9MYCO</name>
<proteinExistence type="predicted"/>
<dbReference type="AlphaFoldDB" id="A0A2U3NFW6"/>
<reference evidence="1 2" key="1">
    <citation type="submission" date="2017-01" db="EMBL/GenBank/DDBJ databases">
        <authorList>
            <consortium name="Urmite Genomes"/>
        </authorList>
    </citation>
    <scope>NUCLEOTIDE SEQUENCE [LARGE SCALE GENOMIC DNA]</scope>
    <source>
        <strain evidence="1 2">AB308</strain>
    </source>
</reference>
<dbReference type="EMBL" id="FTRV01000015">
    <property type="protein sequence ID" value="SPM30418.1"/>
    <property type="molecule type" value="Genomic_DNA"/>
</dbReference>
<protein>
    <submittedName>
        <fullName evidence="1">Mycobacterium terramassiliense ORFan</fullName>
    </submittedName>
</protein>
<sequence>MPSYCVLHSTVHGPHVPPPKSVIFAATLPLAPVTNGPTVQGPAALW</sequence>
<evidence type="ECO:0000313" key="2">
    <source>
        <dbReference type="Proteomes" id="UP000241595"/>
    </source>
</evidence>
<accession>A0A2U3NFW6</accession>
<evidence type="ECO:0000313" key="1">
    <source>
        <dbReference type="EMBL" id="SPM30418.1"/>
    </source>
</evidence>
<organism evidence="1 2">
    <name type="scientific">Mycobacterium terramassiliense</name>
    <dbReference type="NCBI Taxonomy" id="1841859"/>
    <lineage>
        <taxon>Bacteria</taxon>
        <taxon>Bacillati</taxon>
        <taxon>Actinomycetota</taxon>
        <taxon>Actinomycetes</taxon>
        <taxon>Mycobacteriales</taxon>
        <taxon>Mycobacteriaceae</taxon>
        <taxon>Mycobacterium</taxon>
    </lineage>
</organism>